<evidence type="ECO:0008006" key="3">
    <source>
        <dbReference type="Google" id="ProtNLM"/>
    </source>
</evidence>
<dbReference type="InterPro" id="IPR021445">
    <property type="entry name" value="DUF3095"/>
</dbReference>
<sequence length="397" mass="43527">MSGQPAFYRDLPALPSFEAAIDTSCHVELPEDWWVVIADIVDSTQAIAEGAYKKVNTVGVACIAAIANIDRTLELPFIFGGDGATFAIPESLRERAIVALRGTQELAAGSFGLDLRAGLVRVGDLCRDGHWVRVARIKLSSQVSQPVFSGRGWEEAERRVKAGSGSGVVHVRRGEGPAEASFEGFECRWQNVPSFRDYKLSLIIVATTADPQINQATYRRVLAAIGDIFGDLGGSHPLRPERLKLSFSPLSLGGELMVRTWRTGLPGKLAYVLRMLLQNLAGLWLFARNIDTRAVRWSRYRDDMVSNTDFRKFDGALRMVLDASESQAAELTRRLQDEAATGALAWGINQSREALITCLVESHEGKHLHFIDGSDGGYTLAARQLKAQLQSRLTTTG</sequence>
<dbReference type="EMBL" id="MTHD01000002">
    <property type="protein sequence ID" value="OMG55192.1"/>
    <property type="molecule type" value="Genomic_DNA"/>
</dbReference>
<organism evidence="1 2">
    <name type="scientific">Azonexus hydrophilus</name>
    <dbReference type="NCBI Taxonomy" id="418702"/>
    <lineage>
        <taxon>Bacteria</taxon>
        <taxon>Pseudomonadati</taxon>
        <taxon>Pseudomonadota</taxon>
        <taxon>Betaproteobacteria</taxon>
        <taxon>Rhodocyclales</taxon>
        <taxon>Azonexaceae</taxon>
        <taxon>Azonexus</taxon>
    </lineage>
</organism>
<protein>
    <recommendedName>
        <fullName evidence="3">Adenylate cyclase</fullName>
    </recommendedName>
</protein>
<dbReference type="Proteomes" id="UP000187526">
    <property type="component" value="Unassembled WGS sequence"/>
</dbReference>
<dbReference type="STRING" id="418702.BJN45_08610"/>
<dbReference type="AlphaFoldDB" id="A0A1R1I8Z4"/>
<name>A0A1R1I8Z4_9RHOO</name>
<reference evidence="1 2" key="1">
    <citation type="submission" date="2016-10" db="EMBL/GenBank/DDBJ databases">
        <title>Alkaliphiles isolated from bioreactors.</title>
        <authorList>
            <person name="Salah Z."/>
            <person name="Rout S.P."/>
            <person name="Humphreys P.N."/>
        </authorList>
    </citation>
    <scope>NUCLEOTIDE SEQUENCE [LARGE SCALE GENOMIC DNA]</scope>
    <source>
        <strain evidence="1 2">ZS02</strain>
    </source>
</reference>
<proteinExistence type="predicted"/>
<evidence type="ECO:0000313" key="1">
    <source>
        <dbReference type="EMBL" id="OMG55192.1"/>
    </source>
</evidence>
<evidence type="ECO:0000313" key="2">
    <source>
        <dbReference type="Proteomes" id="UP000187526"/>
    </source>
</evidence>
<dbReference type="RefSeq" id="WP_076094017.1">
    <property type="nucleotide sequence ID" value="NZ_MTHD01000002.1"/>
</dbReference>
<keyword evidence="2" id="KW-1185">Reference proteome</keyword>
<dbReference type="OrthoDB" id="5342145at2"/>
<comment type="caution">
    <text evidence="1">The sequence shown here is derived from an EMBL/GenBank/DDBJ whole genome shotgun (WGS) entry which is preliminary data.</text>
</comment>
<dbReference type="Pfam" id="PF11294">
    <property type="entry name" value="DUF3095"/>
    <property type="match status" value="1"/>
</dbReference>
<gene>
    <name evidence="1" type="ORF">BJN45_08610</name>
</gene>
<accession>A0A1R1I8Z4</accession>